<proteinExistence type="predicted"/>
<dbReference type="SUPFAM" id="SSF46785">
    <property type="entry name" value="Winged helix' DNA-binding domain"/>
    <property type="match status" value="1"/>
</dbReference>
<dbReference type="Gene3D" id="1.10.10.10">
    <property type="entry name" value="Winged helix-like DNA-binding domain superfamily/Winged helix DNA-binding domain"/>
    <property type="match status" value="1"/>
</dbReference>
<sequence length="254" mass="28045">MRALNVSERRTAPPRVGVSTVIFALQPPAGQPVGDAPHDGATLWLPLVRRTRAPFTGRWALPGGPLAWDTSLEESARSTLHEATGLSPRYLEQLYTFGGRDRSATDLRVVTVAYWALIALADRTPMESVENVAWYSVDALPPLAFDHADIVALARRRLRAKATYTGVAVRFLGEEFTLGELRRVHDAVLGRTSDPANFRRRMLASGRVEPTGAVRRDGAHRPARCYRFVAEPDAELLTPAPTPAETTERKRRTS</sequence>
<dbReference type="PANTHER" id="PTHR43736">
    <property type="entry name" value="ADP-RIBOSE PYROPHOSPHATASE"/>
    <property type="match status" value="1"/>
</dbReference>
<dbReference type="InterPro" id="IPR036390">
    <property type="entry name" value="WH_DNA-bd_sf"/>
</dbReference>
<reference evidence="4" key="1">
    <citation type="journal article" date="2019" name="Int. J. Syst. Evol. Microbiol.">
        <title>The Global Catalogue of Microorganisms (GCM) 10K type strain sequencing project: providing services to taxonomists for standard genome sequencing and annotation.</title>
        <authorList>
            <consortium name="The Broad Institute Genomics Platform"/>
            <consortium name="The Broad Institute Genome Sequencing Center for Infectious Disease"/>
            <person name="Wu L."/>
            <person name="Ma J."/>
        </authorList>
    </citation>
    <scope>NUCLEOTIDE SEQUENCE [LARGE SCALE GENOMIC DNA]</scope>
    <source>
        <strain evidence="4">JCM 17130</strain>
    </source>
</reference>
<dbReference type="CDD" id="cd18873">
    <property type="entry name" value="NUDIX_NadM_like"/>
    <property type="match status" value="1"/>
</dbReference>
<dbReference type="InterPro" id="IPR036388">
    <property type="entry name" value="WH-like_DNA-bd_sf"/>
</dbReference>
<evidence type="ECO:0000259" key="2">
    <source>
        <dbReference type="Pfam" id="PF21906"/>
    </source>
</evidence>
<dbReference type="SUPFAM" id="SSF55811">
    <property type="entry name" value="Nudix"/>
    <property type="match status" value="1"/>
</dbReference>
<organism evidence="3 4">
    <name type="scientific">Georgenia deserti</name>
    <dbReference type="NCBI Taxonomy" id="2093781"/>
    <lineage>
        <taxon>Bacteria</taxon>
        <taxon>Bacillati</taxon>
        <taxon>Actinomycetota</taxon>
        <taxon>Actinomycetes</taxon>
        <taxon>Micrococcales</taxon>
        <taxon>Bogoriellaceae</taxon>
        <taxon>Georgenia</taxon>
    </lineage>
</organism>
<protein>
    <submittedName>
        <fullName evidence="3">NUDIX domain-containing protein</fullName>
    </submittedName>
</protein>
<comment type="caution">
    <text evidence="3">The sequence shown here is derived from an EMBL/GenBank/DDBJ whole genome shotgun (WGS) entry which is preliminary data.</text>
</comment>
<dbReference type="EMBL" id="JBHUEE010000007">
    <property type="protein sequence ID" value="MFD1718783.1"/>
    <property type="molecule type" value="Genomic_DNA"/>
</dbReference>
<evidence type="ECO:0000313" key="3">
    <source>
        <dbReference type="EMBL" id="MFD1718783.1"/>
    </source>
</evidence>
<accession>A0ABW4L7H9</accession>
<dbReference type="RefSeq" id="WP_388007766.1">
    <property type="nucleotide sequence ID" value="NZ_JBHUEE010000007.1"/>
</dbReference>
<evidence type="ECO:0000313" key="4">
    <source>
        <dbReference type="Proteomes" id="UP001597277"/>
    </source>
</evidence>
<evidence type="ECO:0000259" key="1">
    <source>
        <dbReference type="Pfam" id="PF00293"/>
    </source>
</evidence>
<dbReference type="InterPro" id="IPR054105">
    <property type="entry name" value="WHD_NrtR"/>
</dbReference>
<dbReference type="Gene3D" id="3.90.79.10">
    <property type="entry name" value="Nucleoside Triphosphate Pyrophosphohydrolase"/>
    <property type="match status" value="1"/>
</dbReference>
<feature type="domain" description="NrtR DNA-binding winged helix" evidence="2">
    <location>
        <begin position="170"/>
        <end position="228"/>
    </location>
</feature>
<dbReference type="InterPro" id="IPR015797">
    <property type="entry name" value="NUDIX_hydrolase-like_dom_sf"/>
</dbReference>
<dbReference type="PANTHER" id="PTHR43736:SF4">
    <property type="entry name" value="SLR1690 PROTEIN"/>
    <property type="match status" value="1"/>
</dbReference>
<dbReference type="InterPro" id="IPR000086">
    <property type="entry name" value="NUDIX_hydrolase_dom"/>
</dbReference>
<name>A0ABW4L7H9_9MICO</name>
<dbReference type="Pfam" id="PF00293">
    <property type="entry name" value="NUDIX"/>
    <property type="match status" value="1"/>
</dbReference>
<dbReference type="Proteomes" id="UP001597277">
    <property type="component" value="Unassembled WGS sequence"/>
</dbReference>
<keyword evidence="4" id="KW-1185">Reference proteome</keyword>
<gene>
    <name evidence="3" type="ORF">ACFSE6_13120</name>
</gene>
<feature type="domain" description="Nudix hydrolase" evidence="1">
    <location>
        <begin position="47"/>
        <end position="152"/>
    </location>
</feature>
<dbReference type="Pfam" id="PF21906">
    <property type="entry name" value="WHD_NrtR"/>
    <property type="match status" value="1"/>
</dbReference>